<sequence>MKILGFGIETETRYPIDHSLYFGGFGNLYSPDIAIFSDYNPQMMACRWSNLQPIDALLLIGMTLARHNLLNFQPSAIDMPMAQSPNLKLFNPLIFESIFN</sequence>
<organism evidence="1 2">
    <name type="scientific">Echinicola strongylocentroti</name>
    <dbReference type="NCBI Taxonomy" id="1795355"/>
    <lineage>
        <taxon>Bacteria</taxon>
        <taxon>Pseudomonadati</taxon>
        <taxon>Bacteroidota</taxon>
        <taxon>Cytophagia</taxon>
        <taxon>Cytophagales</taxon>
        <taxon>Cyclobacteriaceae</taxon>
        <taxon>Echinicola</taxon>
    </lineage>
</organism>
<dbReference type="Proteomes" id="UP000248688">
    <property type="component" value="Chromosome"/>
</dbReference>
<name>A0A2Z4IK92_9BACT</name>
<dbReference type="RefSeq" id="WP_112784731.1">
    <property type="nucleotide sequence ID" value="NZ_CP030041.1"/>
</dbReference>
<reference evidence="1 2" key="1">
    <citation type="submission" date="2018-06" db="EMBL/GenBank/DDBJ databases">
        <title>Echinicola strongylocentroti sp. nov., isolated from a sea urchin Strongylocentrotus intermedius.</title>
        <authorList>
            <person name="Bae S.S."/>
        </authorList>
    </citation>
    <scope>NUCLEOTIDE SEQUENCE [LARGE SCALE GENOMIC DNA]</scope>
    <source>
        <strain evidence="1 2">MEBiC08714</strain>
    </source>
</reference>
<keyword evidence="2" id="KW-1185">Reference proteome</keyword>
<evidence type="ECO:0000313" key="1">
    <source>
        <dbReference type="EMBL" id="AWW31355.1"/>
    </source>
</evidence>
<protein>
    <submittedName>
        <fullName evidence="1">Uncharacterized protein</fullName>
    </submittedName>
</protein>
<dbReference type="EMBL" id="CP030041">
    <property type="protein sequence ID" value="AWW31355.1"/>
    <property type="molecule type" value="Genomic_DNA"/>
</dbReference>
<dbReference type="AlphaFoldDB" id="A0A2Z4IK92"/>
<proteinExistence type="predicted"/>
<dbReference type="KEGG" id="est:DN752_15170"/>
<evidence type="ECO:0000313" key="2">
    <source>
        <dbReference type="Proteomes" id="UP000248688"/>
    </source>
</evidence>
<accession>A0A2Z4IK92</accession>
<gene>
    <name evidence="1" type="ORF">DN752_15170</name>
</gene>